<evidence type="ECO:0000313" key="2">
    <source>
        <dbReference type="Proteomes" id="UP000282574"/>
    </source>
</evidence>
<gene>
    <name evidence="1" type="ORF">DSM107010_00910</name>
</gene>
<protein>
    <submittedName>
        <fullName evidence="1">Uncharacterized protein</fullName>
    </submittedName>
</protein>
<evidence type="ECO:0000313" key="1">
    <source>
        <dbReference type="EMBL" id="RUT14545.1"/>
    </source>
</evidence>
<comment type="caution">
    <text evidence="1">The sequence shown here is derived from an EMBL/GenBank/DDBJ whole genome shotgun (WGS) entry which is preliminary data.</text>
</comment>
<organism evidence="1 2">
    <name type="scientific">Chroococcidiopsis cubana SAG 39.79</name>
    <dbReference type="NCBI Taxonomy" id="388085"/>
    <lineage>
        <taxon>Bacteria</taxon>
        <taxon>Bacillati</taxon>
        <taxon>Cyanobacteriota</taxon>
        <taxon>Cyanophyceae</taxon>
        <taxon>Chroococcidiopsidales</taxon>
        <taxon>Chroococcidiopsidaceae</taxon>
        <taxon>Chroococcidiopsis</taxon>
    </lineage>
</organism>
<dbReference type="AlphaFoldDB" id="A0AB37UST3"/>
<dbReference type="Proteomes" id="UP000282574">
    <property type="component" value="Unassembled WGS sequence"/>
</dbReference>
<dbReference type="RefSeq" id="WP_106165835.1">
    <property type="nucleotide sequence ID" value="NZ_JAVKZF010000005.1"/>
</dbReference>
<reference evidence="1 2" key="1">
    <citation type="journal article" date="2019" name="Genome Biol. Evol.">
        <title>Day and night: Metabolic profiles and evolutionary relationships of six axenic non-marine cyanobacteria.</title>
        <authorList>
            <person name="Will S.E."/>
            <person name="Henke P."/>
            <person name="Boedeker C."/>
            <person name="Huang S."/>
            <person name="Brinkmann H."/>
            <person name="Rohde M."/>
            <person name="Jarek M."/>
            <person name="Friedl T."/>
            <person name="Seufert S."/>
            <person name="Schumacher M."/>
            <person name="Overmann J."/>
            <person name="Neumann-Schaal M."/>
            <person name="Petersen J."/>
        </authorList>
    </citation>
    <scope>NUCLEOTIDE SEQUENCE [LARGE SCALE GENOMIC DNA]</scope>
    <source>
        <strain evidence="1 2">SAG 39.79</strain>
    </source>
</reference>
<sequence>MLNAGIEPTPAPVEILEELTPDEERERHRLELKVERAFFEAGVALRELRDRKLYRSTHKTFELYCKDRFGFSRFSAYNKIAAAEVIDNLLSNALQKLPTSERQCLPLAELEPNEQLSIWSELTKNGQLPSGRVVKAQVNRYKNRNAPPPNILYQEGDVVMVRGMGNPDLRKHDGRWAIVVNVNNYTVTIAVANEEHTVHPQFLEGIDPSYWHDIKEIHQRISDLKKCDLDPADDAVLEVLKRRLWFTERQKLLLSRMEQDYALTSDS</sequence>
<keyword evidence="2" id="KW-1185">Reference proteome</keyword>
<accession>A0AB37UST3</accession>
<proteinExistence type="predicted"/>
<dbReference type="EMBL" id="RSCK01000001">
    <property type="protein sequence ID" value="RUT14545.1"/>
    <property type="molecule type" value="Genomic_DNA"/>
</dbReference>
<name>A0AB37UST3_9CYAN</name>